<sequence length="677" mass="75633">MSIRSRFALYLVAWLRLVSWAVSERSSIVGADLELATLYTTAQGVQEGALPSTFQGTCGGDDIISLMRVHESAIMPWHKIFSITDIYIKAQSTEVQHLEAELASADAEIKAASDQKAATVVNDTQVQLLIVQGLTQQYGAAKSFGSVEAAMDVKCGADLVKLERLHHLSDEFRRDDDLFLDYFDVAVDRFRTIVAEYWHEQVVIAHGSVLRTCLQLLNSTLRDDTSDCDELCTQLEMGVHRMSQPGLTREVNLESARMKRERTWLALTAKQSRLLDCMARRTELSAAKDQLDSLDSAALAAWKIEKTFKRRSFRVTRLLEGHRSELKEQHQLMDKLLRALEQMNVQVSQEKVTSDLAEKTDAILGTGIQAFRDKVVQIQKTVALSTFANQLQAKLVLLLLQMRNFFDTGVRAPLKEVGITPQVSYGNAGLGKFPPLRVDAVTRSLEAFQKFCEEEKQKWQDAGVEQETAALQLQLCSLQDIGSSVQDVLSVVNRTQSVVRYRLMQVQDELKEGPKVPGEPYGLSEVLRLFSTTQIAKNYLSQWQVSGNLTSIITSLKASKAQLQSQVQEESAKLTELKQQLLESHRQRSDFINRLEEAIQGQSLNLVTAGDRLQELQNIKRQEGLLQAQLESLAAEEAETEQESPALSRLLLDSATSFIQGGRSGPRSSKVSAHKPL</sequence>
<comment type="caution">
    <text evidence="4">The sequence shown here is derived from an EMBL/GenBank/DDBJ whole genome shotgun (WGS) entry which is preliminary data.</text>
</comment>
<dbReference type="Proteomes" id="UP000604046">
    <property type="component" value="Unassembled WGS sequence"/>
</dbReference>
<organism evidence="4 5">
    <name type="scientific">Symbiodinium natans</name>
    <dbReference type="NCBI Taxonomy" id="878477"/>
    <lineage>
        <taxon>Eukaryota</taxon>
        <taxon>Sar</taxon>
        <taxon>Alveolata</taxon>
        <taxon>Dinophyceae</taxon>
        <taxon>Suessiales</taxon>
        <taxon>Symbiodiniaceae</taxon>
        <taxon>Symbiodinium</taxon>
    </lineage>
</organism>
<protein>
    <submittedName>
        <fullName evidence="4">Uncharacterized protein</fullName>
    </submittedName>
</protein>
<evidence type="ECO:0000256" key="1">
    <source>
        <dbReference type="SAM" id="Coils"/>
    </source>
</evidence>
<proteinExistence type="predicted"/>
<feature type="signal peptide" evidence="3">
    <location>
        <begin position="1"/>
        <end position="23"/>
    </location>
</feature>
<feature type="region of interest" description="Disordered" evidence="2">
    <location>
        <begin position="658"/>
        <end position="677"/>
    </location>
</feature>
<keyword evidence="3" id="KW-0732">Signal</keyword>
<feature type="chain" id="PRO_5032597598" evidence="3">
    <location>
        <begin position="24"/>
        <end position="677"/>
    </location>
</feature>
<keyword evidence="1" id="KW-0175">Coiled coil</keyword>
<dbReference type="OrthoDB" id="10402591at2759"/>
<accession>A0A812QWZ4</accession>
<evidence type="ECO:0000313" key="5">
    <source>
        <dbReference type="Proteomes" id="UP000604046"/>
    </source>
</evidence>
<reference evidence="4" key="1">
    <citation type="submission" date="2021-02" db="EMBL/GenBank/DDBJ databases">
        <authorList>
            <person name="Dougan E. K."/>
            <person name="Rhodes N."/>
            <person name="Thang M."/>
            <person name="Chan C."/>
        </authorList>
    </citation>
    <scope>NUCLEOTIDE SEQUENCE</scope>
</reference>
<dbReference type="EMBL" id="CAJNDS010002276">
    <property type="protein sequence ID" value="CAE7407084.1"/>
    <property type="molecule type" value="Genomic_DNA"/>
</dbReference>
<evidence type="ECO:0000256" key="3">
    <source>
        <dbReference type="SAM" id="SignalP"/>
    </source>
</evidence>
<gene>
    <name evidence="4" type="ORF">SNAT2548_LOCUS22147</name>
</gene>
<feature type="coiled-coil region" evidence="1">
    <location>
        <begin position="88"/>
        <end position="115"/>
    </location>
</feature>
<evidence type="ECO:0000313" key="4">
    <source>
        <dbReference type="EMBL" id="CAE7407084.1"/>
    </source>
</evidence>
<feature type="coiled-coil region" evidence="1">
    <location>
        <begin position="319"/>
        <end position="346"/>
    </location>
</feature>
<keyword evidence="5" id="KW-1185">Reference proteome</keyword>
<evidence type="ECO:0000256" key="2">
    <source>
        <dbReference type="SAM" id="MobiDB-lite"/>
    </source>
</evidence>
<dbReference type="AlphaFoldDB" id="A0A812QWZ4"/>
<name>A0A812QWZ4_9DINO</name>
<feature type="coiled-coil region" evidence="1">
    <location>
        <begin position="553"/>
        <end position="587"/>
    </location>
</feature>